<sequence>MSGIKMSTLSPAYSVTKLPLPVAATSPPSNLLSLFSSELCAASPIIPDPIFLARTPTEFSVICPTPTLSALSPQFDEASKASYVIDDDSWVCFMVHGPMPFDLVGIMATLSQVLAKASISLLAQSTFDTDYVIVKAGDADAAKQAFVDAGVEWQ</sequence>
<comment type="caution">
    <text evidence="2">The sequence shown here is derived from an EMBL/GenBank/DDBJ whole genome shotgun (WGS) entry which is preliminary data.</text>
</comment>
<dbReference type="CDD" id="cd04868">
    <property type="entry name" value="ACT_AK-like"/>
    <property type="match status" value="1"/>
</dbReference>
<dbReference type="PANTHER" id="PTHR31131">
    <property type="entry name" value="CHROMOSOME 1, WHOLE GENOME SHOTGUN SEQUENCE"/>
    <property type="match status" value="1"/>
</dbReference>
<dbReference type="Proteomes" id="UP001165060">
    <property type="component" value="Unassembled WGS sequence"/>
</dbReference>
<dbReference type="Pfam" id="PF13840">
    <property type="entry name" value="ACT_7"/>
    <property type="match status" value="1"/>
</dbReference>
<dbReference type="InterPro" id="IPR045865">
    <property type="entry name" value="ACT-like_dom_sf"/>
</dbReference>
<keyword evidence="3" id="KW-1185">Reference proteome</keyword>
<organism evidence="2 3">
    <name type="scientific">Tetraparma gracilis</name>
    <dbReference type="NCBI Taxonomy" id="2962635"/>
    <lineage>
        <taxon>Eukaryota</taxon>
        <taxon>Sar</taxon>
        <taxon>Stramenopiles</taxon>
        <taxon>Ochrophyta</taxon>
        <taxon>Bolidophyceae</taxon>
        <taxon>Parmales</taxon>
        <taxon>Triparmaceae</taxon>
        <taxon>Tetraparma</taxon>
    </lineage>
</organism>
<dbReference type="SUPFAM" id="SSF55021">
    <property type="entry name" value="ACT-like"/>
    <property type="match status" value="1"/>
</dbReference>
<name>A0ABQ6MNS7_9STRA</name>
<proteinExistence type="predicted"/>
<evidence type="ECO:0000313" key="2">
    <source>
        <dbReference type="EMBL" id="GMI29208.1"/>
    </source>
</evidence>
<dbReference type="PANTHER" id="PTHR31131:SF6">
    <property type="entry name" value="CASTOR ACT DOMAIN-CONTAINING PROTEIN"/>
    <property type="match status" value="1"/>
</dbReference>
<dbReference type="InterPro" id="IPR027795">
    <property type="entry name" value="CASTOR_ACT_dom"/>
</dbReference>
<gene>
    <name evidence="2" type="ORF">TeGR_g1067</name>
</gene>
<dbReference type="Gene3D" id="3.30.2130.10">
    <property type="entry name" value="VC0802-like"/>
    <property type="match status" value="1"/>
</dbReference>
<dbReference type="InterPro" id="IPR051719">
    <property type="entry name" value="CASTOR_mTORC1"/>
</dbReference>
<protein>
    <recommendedName>
        <fullName evidence="1">CASTOR ACT domain-containing protein</fullName>
    </recommendedName>
</protein>
<evidence type="ECO:0000259" key="1">
    <source>
        <dbReference type="Pfam" id="PF13840"/>
    </source>
</evidence>
<feature type="domain" description="CASTOR ACT" evidence="1">
    <location>
        <begin position="87"/>
        <end position="145"/>
    </location>
</feature>
<dbReference type="EMBL" id="BRYB01005804">
    <property type="protein sequence ID" value="GMI29208.1"/>
    <property type="molecule type" value="Genomic_DNA"/>
</dbReference>
<reference evidence="2 3" key="1">
    <citation type="journal article" date="2023" name="Commun. Biol.">
        <title>Genome analysis of Parmales, the sister group of diatoms, reveals the evolutionary specialization of diatoms from phago-mixotrophs to photoautotrophs.</title>
        <authorList>
            <person name="Ban H."/>
            <person name="Sato S."/>
            <person name="Yoshikawa S."/>
            <person name="Yamada K."/>
            <person name="Nakamura Y."/>
            <person name="Ichinomiya M."/>
            <person name="Sato N."/>
            <person name="Blanc-Mathieu R."/>
            <person name="Endo H."/>
            <person name="Kuwata A."/>
            <person name="Ogata H."/>
        </authorList>
    </citation>
    <scope>NUCLEOTIDE SEQUENCE [LARGE SCALE GENOMIC DNA]</scope>
</reference>
<accession>A0ABQ6MNS7</accession>
<evidence type="ECO:0000313" key="3">
    <source>
        <dbReference type="Proteomes" id="UP001165060"/>
    </source>
</evidence>